<sequence length="208" mass="24173">MFGSTGQHVDDNHASVYRAFGSNLSGKMPHPFDMRADHIKNEEYHQILPKYGYEKSFSLSKTFPETTEAAKGMILEYLSGNAKYYTWLTKERILKKATHQNFRSKIAKEERNKQLPKLISFMHCAYRYRGKANYRDGIYLTYGPSSASETKDFIDDMKVVSRFFFLMALALAYRSPIKDDVKSFTKDIDNNLKGIDSLNAEERFWQIL</sequence>
<reference evidence="1 2" key="1">
    <citation type="journal article" date="2021" name="Elife">
        <title>Chloroplast acquisition without the gene transfer in kleptoplastic sea slugs, Plakobranchus ocellatus.</title>
        <authorList>
            <person name="Maeda T."/>
            <person name="Takahashi S."/>
            <person name="Yoshida T."/>
            <person name="Shimamura S."/>
            <person name="Takaki Y."/>
            <person name="Nagai Y."/>
            <person name="Toyoda A."/>
            <person name="Suzuki Y."/>
            <person name="Arimoto A."/>
            <person name="Ishii H."/>
            <person name="Satoh N."/>
            <person name="Nishiyama T."/>
            <person name="Hasebe M."/>
            <person name="Maruyama T."/>
            <person name="Minagawa J."/>
            <person name="Obokata J."/>
            <person name="Shigenobu S."/>
        </authorList>
    </citation>
    <scope>NUCLEOTIDE SEQUENCE [LARGE SCALE GENOMIC DNA]</scope>
</reference>
<evidence type="ECO:0000313" key="1">
    <source>
        <dbReference type="EMBL" id="GFS22322.1"/>
    </source>
</evidence>
<proteinExistence type="predicted"/>
<dbReference type="AlphaFoldDB" id="A0AAV4JHQ0"/>
<accession>A0AAV4JHQ0</accession>
<organism evidence="1 2">
    <name type="scientific">Elysia marginata</name>
    <dbReference type="NCBI Taxonomy" id="1093978"/>
    <lineage>
        <taxon>Eukaryota</taxon>
        <taxon>Metazoa</taxon>
        <taxon>Spiralia</taxon>
        <taxon>Lophotrochozoa</taxon>
        <taxon>Mollusca</taxon>
        <taxon>Gastropoda</taxon>
        <taxon>Heterobranchia</taxon>
        <taxon>Euthyneura</taxon>
        <taxon>Panpulmonata</taxon>
        <taxon>Sacoglossa</taxon>
        <taxon>Placobranchoidea</taxon>
        <taxon>Plakobranchidae</taxon>
        <taxon>Elysia</taxon>
    </lineage>
</organism>
<protein>
    <submittedName>
        <fullName evidence="1">Uncharacterized protein</fullName>
    </submittedName>
</protein>
<dbReference type="EMBL" id="BMAT01006930">
    <property type="protein sequence ID" value="GFS22322.1"/>
    <property type="molecule type" value="Genomic_DNA"/>
</dbReference>
<dbReference type="Proteomes" id="UP000762676">
    <property type="component" value="Unassembled WGS sequence"/>
</dbReference>
<comment type="caution">
    <text evidence="1">The sequence shown here is derived from an EMBL/GenBank/DDBJ whole genome shotgun (WGS) entry which is preliminary data.</text>
</comment>
<gene>
    <name evidence="1" type="ORF">ElyMa_003360700</name>
</gene>
<keyword evidence="2" id="KW-1185">Reference proteome</keyword>
<evidence type="ECO:0000313" key="2">
    <source>
        <dbReference type="Proteomes" id="UP000762676"/>
    </source>
</evidence>
<name>A0AAV4JHQ0_9GAST</name>